<evidence type="ECO:0000256" key="1">
    <source>
        <dbReference type="SAM" id="MobiDB-lite"/>
    </source>
</evidence>
<dbReference type="Proteomes" id="UP001239994">
    <property type="component" value="Unassembled WGS sequence"/>
</dbReference>
<gene>
    <name evidence="2" type="ORF">P4O66_023124</name>
</gene>
<sequence length="81" mass="8465">MVSVPGEPVRTPAVSRSELHSDCVDSAPGSDVGGACGSRTGDCAAEEKNQQIQKGSTVDGDRNHDNRGVNMNGLNHSDEEQ</sequence>
<dbReference type="AlphaFoldDB" id="A0AAD8YNV2"/>
<feature type="region of interest" description="Disordered" evidence="1">
    <location>
        <begin position="1"/>
        <end position="81"/>
    </location>
</feature>
<evidence type="ECO:0000313" key="3">
    <source>
        <dbReference type="Proteomes" id="UP001239994"/>
    </source>
</evidence>
<dbReference type="EMBL" id="JAROKS010000096">
    <property type="protein sequence ID" value="KAK1784510.1"/>
    <property type="molecule type" value="Genomic_DNA"/>
</dbReference>
<organism evidence="2 3">
    <name type="scientific">Electrophorus voltai</name>
    <dbReference type="NCBI Taxonomy" id="2609070"/>
    <lineage>
        <taxon>Eukaryota</taxon>
        <taxon>Metazoa</taxon>
        <taxon>Chordata</taxon>
        <taxon>Craniata</taxon>
        <taxon>Vertebrata</taxon>
        <taxon>Euteleostomi</taxon>
        <taxon>Actinopterygii</taxon>
        <taxon>Neopterygii</taxon>
        <taxon>Teleostei</taxon>
        <taxon>Ostariophysi</taxon>
        <taxon>Gymnotiformes</taxon>
        <taxon>Gymnotoidei</taxon>
        <taxon>Gymnotidae</taxon>
        <taxon>Electrophorus</taxon>
    </lineage>
</organism>
<protein>
    <submittedName>
        <fullName evidence="2">Uncharacterized protein</fullName>
    </submittedName>
</protein>
<keyword evidence="3" id="KW-1185">Reference proteome</keyword>
<accession>A0AAD8YNV2</accession>
<feature type="non-terminal residue" evidence="2">
    <location>
        <position position="1"/>
    </location>
</feature>
<proteinExistence type="predicted"/>
<comment type="caution">
    <text evidence="2">The sequence shown here is derived from an EMBL/GenBank/DDBJ whole genome shotgun (WGS) entry which is preliminary data.</text>
</comment>
<evidence type="ECO:0000313" key="2">
    <source>
        <dbReference type="EMBL" id="KAK1784510.1"/>
    </source>
</evidence>
<name>A0AAD8YNV2_9TELE</name>
<reference evidence="2" key="1">
    <citation type="submission" date="2023-03" db="EMBL/GenBank/DDBJ databases">
        <title>Electrophorus voltai genome.</title>
        <authorList>
            <person name="Bian C."/>
        </authorList>
    </citation>
    <scope>NUCLEOTIDE SEQUENCE</scope>
    <source>
        <strain evidence="2">CB-2022</strain>
        <tissue evidence="2">Muscle</tissue>
    </source>
</reference>